<dbReference type="InterPro" id="IPR011009">
    <property type="entry name" value="Kinase-like_dom_sf"/>
</dbReference>
<dbReference type="InterPro" id="IPR051681">
    <property type="entry name" value="Ser/Thr_Kinases-Pseudokinases"/>
</dbReference>
<dbReference type="EMBL" id="LLXL01000845">
    <property type="protein sequence ID" value="PKK68399.1"/>
    <property type="molecule type" value="Genomic_DNA"/>
</dbReference>
<reference evidence="3 4" key="1">
    <citation type="submission" date="2016-04" db="EMBL/GenBank/DDBJ databases">
        <title>Genome analyses suggest a sexual origin of heterokaryosis in a supposedly ancient asexual fungus.</title>
        <authorList>
            <person name="Ropars J."/>
            <person name="Sedzielewska K."/>
            <person name="Noel J."/>
            <person name="Charron P."/>
            <person name="Farinelli L."/>
            <person name="Marton T."/>
            <person name="Kruger M."/>
            <person name="Pelin A."/>
            <person name="Brachmann A."/>
            <person name="Corradi N."/>
        </authorList>
    </citation>
    <scope>NUCLEOTIDE SEQUENCE [LARGE SCALE GENOMIC DNA]</scope>
    <source>
        <strain evidence="3 4">C2</strain>
    </source>
</reference>
<reference evidence="3 4" key="2">
    <citation type="submission" date="2017-10" db="EMBL/GenBank/DDBJ databases">
        <title>Extensive intraspecific genome diversity in a model arbuscular mycorrhizal fungus.</title>
        <authorList>
            <person name="Chen E.C.H."/>
            <person name="Morin E."/>
            <person name="Baudet D."/>
            <person name="Noel J."/>
            <person name="Ndikumana S."/>
            <person name="Charron P."/>
            <person name="St-Onge C."/>
            <person name="Giorgi J."/>
            <person name="Grigoriev I.V."/>
            <person name="Roux C."/>
            <person name="Martin F.M."/>
            <person name="Corradi N."/>
        </authorList>
    </citation>
    <scope>NUCLEOTIDE SEQUENCE [LARGE SCALE GENOMIC DNA]</scope>
    <source>
        <strain evidence="3 4">C2</strain>
    </source>
</reference>
<dbReference type="GO" id="GO:0004674">
    <property type="term" value="F:protein serine/threonine kinase activity"/>
    <property type="evidence" value="ECO:0007669"/>
    <property type="project" value="TreeGrafter"/>
</dbReference>
<dbReference type="InterPro" id="IPR001245">
    <property type="entry name" value="Ser-Thr/Tyr_kinase_cat_dom"/>
</dbReference>
<evidence type="ECO:0000256" key="1">
    <source>
        <dbReference type="PROSITE-ProRule" id="PRU10141"/>
    </source>
</evidence>
<dbReference type="VEuPathDB" id="FungiDB:RhiirA1_476053"/>
<name>A0A2N1N3F0_9GLOM</name>
<dbReference type="PROSITE" id="PS50011">
    <property type="entry name" value="PROTEIN_KINASE_DOM"/>
    <property type="match status" value="1"/>
</dbReference>
<evidence type="ECO:0000313" key="3">
    <source>
        <dbReference type="EMBL" id="PKK68399.1"/>
    </source>
</evidence>
<dbReference type="PANTHER" id="PTHR44329:SF297">
    <property type="entry name" value="RECEPTOR-INTERACTING SERINE_THREONINE-PROTEIN KINASE 3"/>
    <property type="match status" value="1"/>
</dbReference>
<gene>
    <name evidence="3" type="ORF">RhiirC2_541139</name>
</gene>
<dbReference type="AlphaFoldDB" id="A0A2N1N3F0"/>
<keyword evidence="1" id="KW-0067">ATP-binding</keyword>
<accession>A0A2N1N3F0</accession>
<feature type="binding site" evidence="1">
    <location>
        <position position="453"/>
    </location>
    <ligand>
        <name>ATP</name>
        <dbReference type="ChEBI" id="CHEBI:30616"/>
    </ligand>
</feature>
<dbReference type="PANTHER" id="PTHR44329">
    <property type="entry name" value="SERINE/THREONINE-PROTEIN KINASE TNNI3K-RELATED"/>
    <property type="match status" value="1"/>
</dbReference>
<dbReference type="Pfam" id="PF07714">
    <property type="entry name" value="PK_Tyr_Ser-Thr"/>
    <property type="match status" value="1"/>
</dbReference>
<dbReference type="Proteomes" id="UP000233469">
    <property type="component" value="Unassembled WGS sequence"/>
</dbReference>
<organism evidence="3 4">
    <name type="scientific">Rhizophagus irregularis</name>
    <dbReference type="NCBI Taxonomy" id="588596"/>
    <lineage>
        <taxon>Eukaryota</taxon>
        <taxon>Fungi</taxon>
        <taxon>Fungi incertae sedis</taxon>
        <taxon>Mucoromycota</taxon>
        <taxon>Glomeromycotina</taxon>
        <taxon>Glomeromycetes</taxon>
        <taxon>Glomerales</taxon>
        <taxon>Glomeraceae</taxon>
        <taxon>Rhizophagus</taxon>
    </lineage>
</organism>
<evidence type="ECO:0000259" key="2">
    <source>
        <dbReference type="PROSITE" id="PS50011"/>
    </source>
</evidence>
<dbReference type="InterPro" id="IPR017441">
    <property type="entry name" value="Protein_kinase_ATP_BS"/>
</dbReference>
<dbReference type="SUPFAM" id="SSF56112">
    <property type="entry name" value="Protein kinase-like (PK-like)"/>
    <property type="match status" value="1"/>
</dbReference>
<evidence type="ECO:0000313" key="4">
    <source>
        <dbReference type="Proteomes" id="UP000233469"/>
    </source>
</evidence>
<dbReference type="InterPro" id="IPR000719">
    <property type="entry name" value="Prot_kinase_dom"/>
</dbReference>
<feature type="domain" description="Protein kinase" evidence="2">
    <location>
        <begin position="417"/>
        <end position="688"/>
    </location>
</feature>
<keyword evidence="3" id="KW-0808">Transferase</keyword>
<proteinExistence type="predicted"/>
<dbReference type="VEuPathDB" id="FungiDB:RhiirFUN_010723"/>
<dbReference type="VEuPathDB" id="FungiDB:FUN_006815"/>
<keyword evidence="3" id="KW-0418">Kinase</keyword>
<comment type="caution">
    <text evidence="3">The sequence shown here is derived from an EMBL/GenBank/DDBJ whole genome shotgun (WGS) entry which is preliminary data.</text>
</comment>
<sequence>MSSSSQIQCGRCEKCGEYYGDDLKAESEWCKSCLVKYLKENFVNWTSGNEKIDNYIQEMQLKINNPGDIVLEWIPYNQFYNIIEDVKCDSSKVYSAIWKDGPLSYSYFKRKLTRVSSKKVALKCLFNLQNNTNKFLNEVKLTEVPSKKVALKNSFSLQDINTNKFLKEVKTYSVDCSNNILKIYGISQNPDTKDYIMVLHNEYFEKYCKICCSTKIEHKWCNSCHFNLIRKNFINCNSGNKEIDNYIQEMQLSISNPCTIVFEWIPYDQFSNINEIGKDDTFAVYSATWKDGPLHYECMTGWAREPNKKVALKCLQNATNEFLNEVKTYSINYYDDNIIYGVSQNLSTKDYVMVLQDKYHEKCVKCGKTYIDMRYEWYSPCQINHFRNEKIDSFIQKARTSNVSNNINFNLIPYNQFNDIAKIGQGGFSIVYSAIWKDGPLYYLDDKKEWIRKPNKKFALKCLHDSQNSTDAFLNEVKALLILDTRFITNIYGISQDPDTQNYIMILDYAGGGNFNNYLNKNLENFDWFNGLKILTNIIEGLNKIHQKQMVHRDLHTGNILISTDSAQDFDVYISDMGLCDEVGNIDNTKVYGVMPYVAPEVLKGKPYTQSADIYSFSMIMYFVATAKQPFANSAHDHYLALNVCNGIRPEVNEKITPKCYIDLMKKCWDTNPDNRPNTFEIKESIYLFYHSLDQNFKEKEQRDYEIEKQFKVTEVYRKENFLSFKNNQSIYTYSQAIYTSGLLNPPKKFSSTVIGGIVDSMKLYKSRAII</sequence>
<dbReference type="GO" id="GO:0005524">
    <property type="term" value="F:ATP binding"/>
    <property type="evidence" value="ECO:0007669"/>
    <property type="project" value="UniProtKB-UniRule"/>
</dbReference>
<dbReference type="PROSITE" id="PS00107">
    <property type="entry name" value="PROTEIN_KINASE_ATP"/>
    <property type="match status" value="1"/>
</dbReference>
<protein>
    <submittedName>
        <fullName evidence="3">Kinase-like protein</fullName>
    </submittedName>
</protein>
<keyword evidence="1" id="KW-0547">Nucleotide-binding</keyword>
<dbReference type="Gene3D" id="1.10.510.10">
    <property type="entry name" value="Transferase(Phosphotransferase) domain 1"/>
    <property type="match status" value="1"/>
</dbReference>